<keyword evidence="6" id="KW-1185">Reference proteome</keyword>
<dbReference type="Pfam" id="PF00025">
    <property type="entry name" value="Arf"/>
    <property type="match status" value="1"/>
</dbReference>
<protein>
    <submittedName>
        <fullName evidence="5">Uncharacterized protein</fullName>
    </submittedName>
</protein>
<dbReference type="PANTHER" id="PTHR46090">
    <property type="entry name" value="ADP-RIBOSYLATION FACTOR-LIKE PROTEIN 13B"/>
    <property type="match status" value="1"/>
</dbReference>
<dbReference type="Proteomes" id="UP000261520">
    <property type="component" value="Unplaced"/>
</dbReference>
<dbReference type="GO" id="GO:0097500">
    <property type="term" value="P:receptor localization to non-motile cilium"/>
    <property type="evidence" value="ECO:0007669"/>
    <property type="project" value="TreeGrafter"/>
</dbReference>
<dbReference type="Gene3D" id="3.40.50.300">
    <property type="entry name" value="P-loop containing nucleotide triphosphate hydrolases"/>
    <property type="match status" value="1"/>
</dbReference>
<dbReference type="SUPFAM" id="SSF52540">
    <property type="entry name" value="P-loop containing nucleoside triphosphate hydrolases"/>
    <property type="match status" value="1"/>
</dbReference>
<keyword evidence="4" id="KW-0479">Metal-binding</keyword>
<feature type="binding site" evidence="3">
    <location>
        <position position="77"/>
    </location>
    <ligand>
        <name>GTP</name>
        <dbReference type="ChEBI" id="CHEBI:37565"/>
    </ligand>
</feature>
<name>A0A3B4B3Q8_9GOBI</name>
<reference evidence="5" key="2">
    <citation type="submission" date="2025-09" db="UniProtKB">
        <authorList>
            <consortium name="Ensembl"/>
        </authorList>
    </citation>
    <scope>IDENTIFICATION</scope>
</reference>
<keyword evidence="2 3" id="KW-0342">GTP-binding</keyword>
<keyword evidence="4" id="KW-0460">Magnesium</keyword>
<dbReference type="InterPro" id="IPR027417">
    <property type="entry name" value="P-loop_NTPase"/>
</dbReference>
<dbReference type="AlphaFoldDB" id="A0A3B4B3Q8"/>
<dbReference type="GO" id="GO:0097730">
    <property type="term" value="C:non-motile cilium"/>
    <property type="evidence" value="ECO:0007669"/>
    <property type="project" value="TreeGrafter"/>
</dbReference>
<dbReference type="PANTHER" id="PTHR46090:SF2">
    <property type="entry name" value="ADP-RIBOSYLATION FACTOR-LIKE PROTEIN 13B"/>
    <property type="match status" value="1"/>
</dbReference>
<dbReference type="GO" id="GO:0046872">
    <property type="term" value="F:metal ion binding"/>
    <property type="evidence" value="ECO:0007669"/>
    <property type="project" value="UniProtKB-KW"/>
</dbReference>
<accession>A0A3B4B3Q8</accession>
<evidence type="ECO:0000256" key="3">
    <source>
        <dbReference type="PIRSR" id="PIRSR606689-1"/>
    </source>
</evidence>
<dbReference type="GO" id="GO:0060170">
    <property type="term" value="C:ciliary membrane"/>
    <property type="evidence" value="ECO:0007669"/>
    <property type="project" value="TreeGrafter"/>
</dbReference>
<evidence type="ECO:0000313" key="5">
    <source>
        <dbReference type="Ensembl" id="ENSPMGP00000024242.1"/>
    </source>
</evidence>
<dbReference type="Ensembl" id="ENSPMGT00000025831.1">
    <property type="protein sequence ID" value="ENSPMGP00000024242.1"/>
    <property type="gene ID" value="ENSPMGG00000019612.1"/>
</dbReference>
<dbReference type="GO" id="GO:0005525">
    <property type="term" value="F:GTP binding"/>
    <property type="evidence" value="ECO:0007669"/>
    <property type="project" value="UniProtKB-KW"/>
</dbReference>
<evidence type="ECO:0000256" key="1">
    <source>
        <dbReference type="ARBA" id="ARBA00022741"/>
    </source>
</evidence>
<dbReference type="STRING" id="409849.ENSPMGP00000024242"/>
<organism evidence="5 6">
    <name type="scientific">Periophthalmus magnuspinnatus</name>
    <dbReference type="NCBI Taxonomy" id="409849"/>
    <lineage>
        <taxon>Eukaryota</taxon>
        <taxon>Metazoa</taxon>
        <taxon>Chordata</taxon>
        <taxon>Craniata</taxon>
        <taxon>Vertebrata</taxon>
        <taxon>Euteleostomi</taxon>
        <taxon>Actinopterygii</taxon>
        <taxon>Neopterygii</taxon>
        <taxon>Teleostei</taxon>
        <taxon>Neoteleostei</taxon>
        <taxon>Acanthomorphata</taxon>
        <taxon>Gobiaria</taxon>
        <taxon>Gobiiformes</taxon>
        <taxon>Gobioidei</taxon>
        <taxon>Gobiidae</taxon>
        <taxon>Oxudercinae</taxon>
        <taxon>Periophthalmus</taxon>
    </lineage>
</organism>
<reference evidence="5" key="1">
    <citation type="submission" date="2025-08" db="UniProtKB">
        <authorList>
            <consortium name="Ensembl"/>
        </authorList>
    </citation>
    <scope>IDENTIFICATION</scope>
</reference>
<evidence type="ECO:0000256" key="2">
    <source>
        <dbReference type="ARBA" id="ARBA00023134"/>
    </source>
</evidence>
<dbReference type="InterPro" id="IPR006689">
    <property type="entry name" value="Small_GTPase_ARF/SAR"/>
</dbReference>
<dbReference type="GO" id="GO:1905515">
    <property type="term" value="P:non-motile cilium assembly"/>
    <property type="evidence" value="ECO:0007669"/>
    <property type="project" value="TreeGrafter"/>
</dbReference>
<evidence type="ECO:0000256" key="4">
    <source>
        <dbReference type="PIRSR" id="PIRSR606689-2"/>
    </source>
</evidence>
<dbReference type="GO" id="GO:0003924">
    <property type="term" value="F:GTPase activity"/>
    <property type="evidence" value="ECO:0007669"/>
    <property type="project" value="InterPro"/>
</dbReference>
<keyword evidence="1 3" id="KW-0547">Nucleotide-binding</keyword>
<proteinExistence type="predicted"/>
<evidence type="ECO:0000313" key="6">
    <source>
        <dbReference type="Proteomes" id="UP000261520"/>
    </source>
</evidence>
<feature type="binding site" evidence="4">
    <location>
        <position position="55"/>
    </location>
    <ligand>
        <name>Mg(2+)</name>
        <dbReference type="ChEBI" id="CHEBI:18420"/>
    </ligand>
</feature>
<dbReference type="InterPro" id="IPR051995">
    <property type="entry name" value="Ciliary_GTPase"/>
</dbReference>
<sequence>MRNYKKTMEKYINWLKYWRKPERRVSLLLIGLYGAGKNAVVKGIQGEDPRNTATTWGFSKFNIRMDKFELTMFDLCGWKKTGGIWKN</sequence>